<sequence length="144" mass="15367">MKNTVLGLFLMLAMVSVALARTPIISGDYVEVRTNHIIAGGCTYSAEAVYDGNQAVMSWRITRGELANLSVVAVVLGEGNLQLGDHARETVLFIDGNATPAQQGMLADAFIECYSDVFGTINTVQTAVIDFSHNGGDAFRITIP</sequence>
<gene>
    <name evidence="1" type="ORF">METZ01_LOCUS395488</name>
</gene>
<dbReference type="AlphaFoldDB" id="A0A382V833"/>
<accession>A0A382V833</accession>
<feature type="non-terminal residue" evidence="1">
    <location>
        <position position="144"/>
    </location>
</feature>
<name>A0A382V833_9ZZZZ</name>
<evidence type="ECO:0000313" key="1">
    <source>
        <dbReference type="EMBL" id="SVD42634.1"/>
    </source>
</evidence>
<dbReference type="EMBL" id="UINC01149895">
    <property type="protein sequence ID" value="SVD42634.1"/>
    <property type="molecule type" value="Genomic_DNA"/>
</dbReference>
<organism evidence="1">
    <name type="scientific">marine metagenome</name>
    <dbReference type="NCBI Taxonomy" id="408172"/>
    <lineage>
        <taxon>unclassified sequences</taxon>
        <taxon>metagenomes</taxon>
        <taxon>ecological metagenomes</taxon>
    </lineage>
</organism>
<reference evidence="1" key="1">
    <citation type="submission" date="2018-05" db="EMBL/GenBank/DDBJ databases">
        <authorList>
            <person name="Lanie J.A."/>
            <person name="Ng W.-L."/>
            <person name="Kazmierczak K.M."/>
            <person name="Andrzejewski T.M."/>
            <person name="Davidsen T.M."/>
            <person name="Wayne K.J."/>
            <person name="Tettelin H."/>
            <person name="Glass J.I."/>
            <person name="Rusch D."/>
            <person name="Podicherti R."/>
            <person name="Tsui H.-C.T."/>
            <person name="Winkler M.E."/>
        </authorList>
    </citation>
    <scope>NUCLEOTIDE SEQUENCE</scope>
</reference>
<proteinExistence type="predicted"/>
<evidence type="ECO:0008006" key="2">
    <source>
        <dbReference type="Google" id="ProtNLM"/>
    </source>
</evidence>
<protein>
    <recommendedName>
        <fullName evidence="2">DUF1326 domain-containing protein</fullName>
    </recommendedName>
</protein>